<dbReference type="Proteomes" id="UP000499080">
    <property type="component" value="Unassembled WGS sequence"/>
</dbReference>
<sequence>MELKKEKQLKTFQKLSRGIPLLQPRTASKRLDSKNSAIKSEKKKPSFLKKAKDKAPAPNKLIFAPTLNENFPEIFINAEVFLARDNMNSVAVALEIV</sequence>
<protein>
    <submittedName>
        <fullName evidence="2">Uncharacterized protein</fullName>
    </submittedName>
</protein>
<proteinExistence type="predicted"/>
<reference evidence="2 3" key="1">
    <citation type="journal article" date="2019" name="Sci. Rep.">
        <title>Orb-weaving spider Araneus ventricosus genome elucidates the spidroin gene catalogue.</title>
        <authorList>
            <person name="Kono N."/>
            <person name="Nakamura H."/>
            <person name="Ohtoshi R."/>
            <person name="Moran D.A.P."/>
            <person name="Shinohara A."/>
            <person name="Yoshida Y."/>
            <person name="Fujiwara M."/>
            <person name="Mori M."/>
            <person name="Tomita M."/>
            <person name="Arakawa K."/>
        </authorList>
    </citation>
    <scope>NUCLEOTIDE SEQUENCE [LARGE SCALE GENOMIC DNA]</scope>
</reference>
<dbReference type="EMBL" id="BGPR01001929">
    <property type="protein sequence ID" value="GBM64427.1"/>
    <property type="molecule type" value="Genomic_DNA"/>
</dbReference>
<organism evidence="2 3">
    <name type="scientific">Araneus ventricosus</name>
    <name type="common">Orbweaver spider</name>
    <name type="synonym">Epeira ventricosa</name>
    <dbReference type="NCBI Taxonomy" id="182803"/>
    <lineage>
        <taxon>Eukaryota</taxon>
        <taxon>Metazoa</taxon>
        <taxon>Ecdysozoa</taxon>
        <taxon>Arthropoda</taxon>
        <taxon>Chelicerata</taxon>
        <taxon>Arachnida</taxon>
        <taxon>Araneae</taxon>
        <taxon>Araneomorphae</taxon>
        <taxon>Entelegynae</taxon>
        <taxon>Araneoidea</taxon>
        <taxon>Araneidae</taxon>
        <taxon>Araneus</taxon>
    </lineage>
</organism>
<keyword evidence="3" id="KW-1185">Reference proteome</keyword>
<name>A0A4Y2HGF9_ARAVE</name>
<feature type="region of interest" description="Disordered" evidence="1">
    <location>
        <begin position="29"/>
        <end position="55"/>
    </location>
</feature>
<evidence type="ECO:0000256" key="1">
    <source>
        <dbReference type="SAM" id="MobiDB-lite"/>
    </source>
</evidence>
<dbReference type="AlphaFoldDB" id="A0A4Y2HGF9"/>
<evidence type="ECO:0000313" key="2">
    <source>
        <dbReference type="EMBL" id="GBM64427.1"/>
    </source>
</evidence>
<accession>A0A4Y2HGF9</accession>
<evidence type="ECO:0000313" key="3">
    <source>
        <dbReference type="Proteomes" id="UP000499080"/>
    </source>
</evidence>
<comment type="caution">
    <text evidence="2">The sequence shown here is derived from an EMBL/GenBank/DDBJ whole genome shotgun (WGS) entry which is preliminary data.</text>
</comment>
<feature type="compositionally biased region" description="Basic and acidic residues" evidence="1">
    <location>
        <begin position="29"/>
        <end position="44"/>
    </location>
</feature>
<gene>
    <name evidence="2" type="ORF">AVEN_166675_1</name>
</gene>